<evidence type="ECO:0000313" key="3">
    <source>
        <dbReference type="EMBL" id="CRL45114.1"/>
    </source>
</evidence>
<dbReference type="EMBL" id="LN854557">
    <property type="protein sequence ID" value="CRL43951.1"/>
    <property type="molecule type" value="Genomic_DNA"/>
</dbReference>
<gene>
    <name evidence="1" type="ORF">SGGMMB4_00215</name>
    <name evidence="2" type="ORF">SGGMMB4_00727</name>
    <name evidence="3" type="ORF">SGGMMB4_02651</name>
</gene>
<dbReference type="EMBL" id="LN854557">
    <property type="protein sequence ID" value="CRL43708.1"/>
    <property type="molecule type" value="Genomic_DNA"/>
</dbReference>
<evidence type="ECO:0000313" key="2">
    <source>
        <dbReference type="EMBL" id="CRL43951.1"/>
    </source>
</evidence>
<accession>A0A193QEY0</accession>
<dbReference type="EMBL" id="LN854557">
    <property type="protein sequence ID" value="CRL45114.1"/>
    <property type="molecule type" value="Genomic_DNA"/>
</dbReference>
<proteinExistence type="predicted"/>
<evidence type="ECO:0000313" key="1">
    <source>
        <dbReference type="EMBL" id="CRL43708.1"/>
    </source>
</evidence>
<reference evidence="1 4" key="1">
    <citation type="submission" date="2015-05" db="EMBL/GenBank/DDBJ databases">
        <authorList>
            <person name="Goodhead I."/>
        </authorList>
    </citation>
    <scope>NUCLEOTIDE SEQUENCE [LARGE SCALE GENOMIC DNA]</scope>
    <source>
        <strain evidence="1">B4</strain>
        <strain evidence="4">morsitans</strain>
    </source>
</reference>
<name>A0A193QEY0_SODGM</name>
<dbReference type="AlphaFoldDB" id="A0A193QEY0"/>
<sequence length="29" mass="3354">MMDKKTLQEVVRSLLELGFTQKDLEKDTG</sequence>
<organism evidence="1 4">
    <name type="scientific">Sodalis glossinidius (strain morsitans)</name>
    <dbReference type="NCBI Taxonomy" id="343509"/>
    <lineage>
        <taxon>Bacteria</taxon>
        <taxon>Pseudomonadati</taxon>
        <taxon>Pseudomonadota</taxon>
        <taxon>Gammaproteobacteria</taxon>
        <taxon>Enterobacterales</taxon>
        <taxon>Bruguierivoracaceae</taxon>
        <taxon>Sodalis</taxon>
    </lineage>
</organism>
<protein>
    <submittedName>
        <fullName evidence="1">Uncharacterized protein</fullName>
    </submittedName>
</protein>
<evidence type="ECO:0000313" key="4">
    <source>
        <dbReference type="Proteomes" id="UP000245838"/>
    </source>
</evidence>
<dbReference type="Proteomes" id="UP000245838">
    <property type="component" value="Chromosome sggmmb4_Chromosome"/>
</dbReference>